<dbReference type="Gene3D" id="2.40.50.140">
    <property type="entry name" value="Nucleic acid-binding proteins"/>
    <property type="match status" value="1"/>
</dbReference>
<feature type="non-terminal residue" evidence="7">
    <location>
        <position position="1"/>
    </location>
</feature>
<feature type="domain" description="DNA polymerase helix-hairpin-helix motif" evidence="5">
    <location>
        <begin position="118"/>
        <end position="209"/>
    </location>
</feature>
<evidence type="ECO:0000256" key="1">
    <source>
        <dbReference type="ARBA" id="ARBA00007391"/>
    </source>
</evidence>
<reference evidence="7" key="2">
    <citation type="journal article" date="2014" name="ISME J.">
        <title>Microbial stratification in low pH oxic and suboxic macroscopic growths along an acid mine drainage.</title>
        <authorList>
            <person name="Mendez-Garcia C."/>
            <person name="Mesa V."/>
            <person name="Sprenger R.R."/>
            <person name="Richter M."/>
            <person name="Diez M.S."/>
            <person name="Solano J."/>
            <person name="Bargiela R."/>
            <person name="Golyshina O.V."/>
            <person name="Manteca A."/>
            <person name="Ramos J.L."/>
            <person name="Gallego J.R."/>
            <person name="Llorente I."/>
            <person name="Martins Dos Santos V.A."/>
            <person name="Jensen O.N."/>
            <person name="Pelaez A.I."/>
            <person name="Sanchez J."/>
            <person name="Ferrer M."/>
        </authorList>
    </citation>
    <scope>NUCLEOTIDE SEQUENCE</scope>
</reference>
<dbReference type="PANTHER" id="PTHR32294">
    <property type="entry name" value="DNA POLYMERASE III SUBUNIT ALPHA"/>
    <property type="match status" value="1"/>
</dbReference>
<dbReference type="InterPro" id="IPR029460">
    <property type="entry name" value="DNAPol_HHH"/>
</dbReference>
<dbReference type="Pfam" id="PF14579">
    <property type="entry name" value="HHH_6"/>
    <property type="match status" value="1"/>
</dbReference>
<dbReference type="GO" id="GO:0003676">
    <property type="term" value="F:nucleic acid binding"/>
    <property type="evidence" value="ECO:0007669"/>
    <property type="project" value="InterPro"/>
</dbReference>
<feature type="non-terminal residue" evidence="7">
    <location>
        <position position="377"/>
    </location>
</feature>
<dbReference type="InterPro" id="IPR040982">
    <property type="entry name" value="DNA_pol3_finger"/>
</dbReference>
<dbReference type="Pfam" id="PF01336">
    <property type="entry name" value="tRNA_anti-codon"/>
    <property type="match status" value="1"/>
</dbReference>
<dbReference type="InterPro" id="IPR012340">
    <property type="entry name" value="NA-bd_OB-fold"/>
</dbReference>
<dbReference type="AlphaFoldDB" id="T1CSA0"/>
<sequence>EIAMQVAGFSAGQADRFRRAMNRHRSRVEMASLERDFLLGCQARAVPGAVAGQLFEAVRGFAAFGFCRSHAAAFARTAYETAWLRLHHPAAYLVGMLNHQPMGFYHPSVLVDDARRRGVRVLSVDVNRSRARCRLEAGDGLDGLAVRLGFNYVKGVGQALREHLDQMRALGEYASPEDFWRRTGIPRSVLDSLVLVGALDGFGEPRRKLLWRLKALEDEMAGRLGGRGKAKRERTGPTQEELLPLPAPAPALPALSLRERVLTDYRVMELTTGPHPASLLRPQLVELGVVPLVEARSSAPDRRVRVAGLVITRQAPHSARGMRFFTLADETGHLDLVFSPEVYWHNRTLASHEAWLCAEGVVRAADGVASLLVERLL</sequence>
<dbReference type="PANTHER" id="PTHR32294:SF4">
    <property type="entry name" value="ERROR-PRONE DNA POLYMERASE"/>
    <property type="match status" value="1"/>
</dbReference>
<evidence type="ECO:0000259" key="4">
    <source>
        <dbReference type="Pfam" id="PF01336"/>
    </source>
</evidence>
<comment type="caution">
    <text evidence="7">The sequence shown here is derived from an EMBL/GenBank/DDBJ whole genome shotgun (WGS) entry which is preliminary data.</text>
</comment>
<dbReference type="Gene3D" id="1.10.150.870">
    <property type="match status" value="1"/>
</dbReference>
<evidence type="ECO:0000259" key="5">
    <source>
        <dbReference type="Pfam" id="PF14579"/>
    </source>
</evidence>
<evidence type="ECO:0000313" key="7">
    <source>
        <dbReference type="EMBL" id="EQD72180.1"/>
    </source>
</evidence>
<evidence type="ECO:0000256" key="2">
    <source>
        <dbReference type="ARBA" id="ARBA00017273"/>
    </source>
</evidence>
<comment type="similarity">
    <text evidence="1">Belongs to the DNA polymerase type-C family. DnaE2 subfamily.</text>
</comment>
<organism evidence="7">
    <name type="scientific">mine drainage metagenome</name>
    <dbReference type="NCBI Taxonomy" id="410659"/>
    <lineage>
        <taxon>unclassified sequences</taxon>
        <taxon>metagenomes</taxon>
        <taxon>ecological metagenomes</taxon>
    </lineage>
</organism>
<dbReference type="Pfam" id="PF17657">
    <property type="entry name" value="DNA_pol3_finger"/>
    <property type="match status" value="1"/>
</dbReference>
<evidence type="ECO:0000256" key="3">
    <source>
        <dbReference type="SAM" id="MobiDB-lite"/>
    </source>
</evidence>
<feature type="region of interest" description="Disordered" evidence="3">
    <location>
        <begin position="224"/>
        <end position="245"/>
    </location>
</feature>
<dbReference type="GO" id="GO:0006260">
    <property type="term" value="P:DNA replication"/>
    <property type="evidence" value="ECO:0007669"/>
    <property type="project" value="InterPro"/>
</dbReference>
<dbReference type="CDD" id="cd04485">
    <property type="entry name" value="DnaE_OBF"/>
    <property type="match status" value="1"/>
</dbReference>
<reference evidence="7" key="1">
    <citation type="submission" date="2013-08" db="EMBL/GenBank/DDBJ databases">
        <authorList>
            <person name="Mendez C."/>
            <person name="Richter M."/>
            <person name="Ferrer M."/>
            <person name="Sanchez J."/>
        </authorList>
    </citation>
    <scope>NUCLEOTIDE SEQUENCE</scope>
</reference>
<dbReference type="EMBL" id="AUZY01002469">
    <property type="protein sequence ID" value="EQD72180.1"/>
    <property type="molecule type" value="Genomic_DNA"/>
</dbReference>
<feature type="domain" description="DNA polymerase III alpha subunit finger" evidence="6">
    <location>
        <begin position="1"/>
        <end position="43"/>
    </location>
</feature>
<evidence type="ECO:0000259" key="6">
    <source>
        <dbReference type="Pfam" id="PF17657"/>
    </source>
</evidence>
<dbReference type="GO" id="GO:0008408">
    <property type="term" value="F:3'-5' exonuclease activity"/>
    <property type="evidence" value="ECO:0007669"/>
    <property type="project" value="InterPro"/>
</dbReference>
<dbReference type="InterPro" id="IPR004805">
    <property type="entry name" value="DnaE2/DnaE/PolC"/>
</dbReference>
<accession>T1CSA0</accession>
<proteinExistence type="inferred from homology"/>
<protein>
    <recommendedName>
        <fullName evidence="2">Error-prone DNA polymerase</fullName>
    </recommendedName>
</protein>
<dbReference type="InterPro" id="IPR004365">
    <property type="entry name" value="NA-bd_OB_tRNA"/>
</dbReference>
<gene>
    <name evidence="7" type="ORF">B1B_03961</name>
</gene>
<name>T1CSA0_9ZZZZ</name>
<feature type="domain" description="OB" evidence="4">
    <location>
        <begin position="304"/>
        <end position="375"/>
    </location>
</feature>